<evidence type="ECO:0000256" key="7">
    <source>
        <dbReference type="PROSITE-ProRule" id="PRU00221"/>
    </source>
</evidence>
<dbReference type="GO" id="GO:0034967">
    <property type="term" value="C:Set3 complex"/>
    <property type="evidence" value="ECO:0007669"/>
    <property type="project" value="TreeGrafter"/>
</dbReference>
<feature type="compositionally biased region" description="Acidic residues" evidence="8">
    <location>
        <begin position="143"/>
        <end position="155"/>
    </location>
</feature>
<evidence type="ECO:0000256" key="3">
    <source>
        <dbReference type="ARBA" id="ARBA00022737"/>
    </source>
</evidence>
<dbReference type="InterPro" id="IPR024977">
    <property type="entry name" value="Apc4-like_WD40_dom"/>
</dbReference>
<evidence type="ECO:0000313" key="11">
    <source>
        <dbReference type="Proteomes" id="UP001140074"/>
    </source>
</evidence>
<dbReference type="FunFam" id="2.130.10.10:FF:000218">
    <property type="entry name" value="WD40 repeat-containing protein HOS15"/>
    <property type="match status" value="1"/>
</dbReference>
<dbReference type="Proteomes" id="UP001140074">
    <property type="component" value="Unassembled WGS sequence"/>
</dbReference>
<evidence type="ECO:0000256" key="5">
    <source>
        <dbReference type="ARBA" id="ARBA00023163"/>
    </source>
</evidence>
<feature type="domain" description="Anaphase-promoting complex subunit 4-like WD40" evidence="9">
    <location>
        <begin position="277"/>
        <end position="347"/>
    </location>
</feature>
<feature type="repeat" description="WD" evidence="7">
    <location>
        <begin position="459"/>
        <end position="500"/>
    </location>
</feature>
<keyword evidence="4" id="KW-0805">Transcription regulation</keyword>
<dbReference type="PANTHER" id="PTHR22846">
    <property type="entry name" value="WD40 REPEAT PROTEIN"/>
    <property type="match status" value="1"/>
</dbReference>
<dbReference type="InterPro" id="IPR001680">
    <property type="entry name" value="WD40_rpt"/>
</dbReference>
<dbReference type="PROSITE" id="PS50294">
    <property type="entry name" value="WD_REPEATS_REGION"/>
    <property type="match status" value="4"/>
</dbReference>
<keyword evidence="3" id="KW-0677">Repeat</keyword>
<accession>A0A9W8ISB5</accession>
<dbReference type="CDD" id="cd00200">
    <property type="entry name" value="WD40"/>
    <property type="match status" value="1"/>
</dbReference>
<dbReference type="SMART" id="SM00320">
    <property type="entry name" value="WD40"/>
    <property type="match status" value="8"/>
</dbReference>
<dbReference type="Pfam" id="PF08513">
    <property type="entry name" value="LisH"/>
    <property type="match status" value="1"/>
</dbReference>
<proteinExistence type="predicted"/>
<name>A0A9W8ISB5_9FUNG</name>
<dbReference type="PRINTS" id="PR00320">
    <property type="entry name" value="GPROTEINBRPT"/>
</dbReference>
<dbReference type="PROSITE" id="PS50896">
    <property type="entry name" value="LISH"/>
    <property type="match status" value="1"/>
</dbReference>
<feature type="repeat" description="WD" evidence="7">
    <location>
        <begin position="415"/>
        <end position="458"/>
    </location>
</feature>
<keyword evidence="2 7" id="KW-0853">WD repeat</keyword>
<dbReference type="Gene3D" id="2.130.10.10">
    <property type="entry name" value="YVTN repeat-like/Quinoprotein amine dehydrogenase"/>
    <property type="match status" value="1"/>
</dbReference>
<gene>
    <name evidence="10" type="ORF">GGH94_002491</name>
</gene>
<feature type="region of interest" description="Disordered" evidence="8">
    <location>
        <begin position="102"/>
        <end position="185"/>
    </location>
</feature>
<evidence type="ECO:0000256" key="8">
    <source>
        <dbReference type="SAM" id="MobiDB-lite"/>
    </source>
</evidence>
<dbReference type="AlphaFoldDB" id="A0A9W8ISB5"/>
<dbReference type="InterPro" id="IPR036322">
    <property type="entry name" value="WD40_repeat_dom_sf"/>
</dbReference>
<evidence type="ECO:0000259" key="9">
    <source>
        <dbReference type="Pfam" id="PF12894"/>
    </source>
</evidence>
<dbReference type="InterPro" id="IPR020472">
    <property type="entry name" value="WD40_PAC1"/>
</dbReference>
<feature type="repeat" description="WD" evidence="7">
    <location>
        <begin position="297"/>
        <end position="331"/>
    </location>
</feature>
<dbReference type="GO" id="GO:0006357">
    <property type="term" value="P:regulation of transcription by RNA polymerase II"/>
    <property type="evidence" value="ECO:0007669"/>
    <property type="project" value="TreeGrafter"/>
</dbReference>
<evidence type="ECO:0000313" key="10">
    <source>
        <dbReference type="EMBL" id="KAJ2865086.1"/>
    </source>
</evidence>
<dbReference type="Pfam" id="PF00400">
    <property type="entry name" value="WD40"/>
    <property type="match status" value="4"/>
</dbReference>
<organism evidence="10 11">
    <name type="scientific">Coemansia aciculifera</name>
    <dbReference type="NCBI Taxonomy" id="417176"/>
    <lineage>
        <taxon>Eukaryota</taxon>
        <taxon>Fungi</taxon>
        <taxon>Fungi incertae sedis</taxon>
        <taxon>Zoopagomycota</taxon>
        <taxon>Kickxellomycotina</taxon>
        <taxon>Kickxellomycetes</taxon>
        <taxon>Kickxellales</taxon>
        <taxon>Kickxellaceae</taxon>
        <taxon>Coemansia</taxon>
    </lineage>
</organism>
<reference evidence="10" key="1">
    <citation type="submission" date="2022-07" db="EMBL/GenBank/DDBJ databases">
        <title>Phylogenomic reconstructions and comparative analyses of Kickxellomycotina fungi.</title>
        <authorList>
            <person name="Reynolds N.K."/>
            <person name="Stajich J.E."/>
            <person name="Barry K."/>
            <person name="Grigoriev I.V."/>
            <person name="Crous P."/>
            <person name="Smith M.E."/>
        </authorList>
    </citation>
    <scope>NUCLEOTIDE SEQUENCE</scope>
    <source>
        <strain evidence="10">RSA 476</strain>
    </source>
</reference>
<dbReference type="InterPro" id="IPR019775">
    <property type="entry name" value="WD40_repeat_CS"/>
</dbReference>
<evidence type="ECO:0000256" key="1">
    <source>
        <dbReference type="ARBA" id="ARBA00004123"/>
    </source>
</evidence>
<feature type="compositionally biased region" description="Basic and acidic residues" evidence="8">
    <location>
        <begin position="115"/>
        <end position="127"/>
    </location>
</feature>
<dbReference type="Pfam" id="PF12894">
    <property type="entry name" value="ANAPC4_WD40"/>
    <property type="match status" value="1"/>
</dbReference>
<keyword evidence="5" id="KW-0804">Transcription</keyword>
<dbReference type="GO" id="GO:0003714">
    <property type="term" value="F:transcription corepressor activity"/>
    <property type="evidence" value="ECO:0007669"/>
    <property type="project" value="InterPro"/>
</dbReference>
<comment type="subcellular location">
    <subcellularLocation>
        <location evidence="1">Nucleus</location>
    </subcellularLocation>
</comment>
<keyword evidence="6" id="KW-0539">Nucleus</keyword>
<sequence length="535" mass="58175">MVLKSEDVNYLVHRYLKESGFLHTSYMFQFESQLFKNDNEIPSVEPGSLIRVLQKGLQYMDVETHLNEDGSARLCSAPFSLVGKHVCSLMTDAAPNGRAHGGHTLVHDTGTAAKEGAKRPTKTRDTTIAHLPPTVAASVIAPADDDDESMDVDVPDTERDSQRHSSEPGSKPTSNSTSGGANVRKTRLIDRVQVLRGHASSVFLCAWNPASNNVLATGAGDGTARIWDLSRPKTDDEYSVVLKHDALPGEARVDVTSVVWNSQGTLLATACFSGEMRVWTAAGELKFVLKQACQVPIVAMRWNHKGTLLLSAFLDGSIALWDMQTGQLRQEYKGHKGSVLDVDWQDNSTFASCATDKSVIVWRDGLPTPVKTFVGHKNDVNAIKWHPAGKYLASASDDGSVKVWSMSSDTPVQDFFGHAQQVYTIKWLPRPDKAIVASASFDGTVRVWDVQSGACLRVLSAHTAGVHCLSFSSDGRYLASGSFDKNVRIWSIKDGSLFKTFVADDGIHDVQWAAKGRVAVAIANTQVALLDPLNA</sequence>
<feature type="repeat" description="WD" evidence="7">
    <location>
        <begin position="195"/>
        <end position="237"/>
    </location>
</feature>
<dbReference type="EMBL" id="JANBUY010000069">
    <property type="protein sequence ID" value="KAJ2865086.1"/>
    <property type="molecule type" value="Genomic_DNA"/>
</dbReference>
<feature type="repeat" description="WD" evidence="7">
    <location>
        <begin position="373"/>
        <end position="414"/>
    </location>
</feature>
<evidence type="ECO:0000256" key="4">
    <source>
        <dbReference type="ARBA" id="ARBA00023015"/>
    </source>
</evidence>
<dbReference type="InterPro" id="IPR006594">
    <property type="entry name" value="LisH"/>
</dbReference>
<dbReference type="InterPro" id="IPR045183">
    <property type="entry name" value="Ebi-like"/>
</dbReference>
<dbReference type="InterPro" id="IPR015943">
    <property type="entry name" value="WD40/YVTN_repeat-like_dom_sf"/>
</dbReference>
<keyword evidence="11" id="KW-1185">Reference proteome</keyword>
<feature type="compositionally biased region" description="Basic and acidic residues" evidence="8">
    <location>
        <begin position="156"/>
        <end position="166"/>
    </location>
</feature>
<dbReference type="PROSITE" id="PS50082">
    <property type="entry name" value="WD_REPEATS_2"/>
    <property type="match status" value="6"/>
</dbReference>
<feature type="repeat" description="WD" evidence="7">
    <location>
        <begin position="332"/>
        <end position="362"/>
    </location>
</feature>
<dbReference type="Gene3D" id="1.20.960.30">
    <property type="match status" value="1"/>
</dbReference>
<protein>
    <recommendedName>
        <fullName evidence="9">Anaphase-promoting complex subunit 4-like WD40 domain-containing protein</fullName>
    </recommendedName>
</protein>
<dbReference type="SMART" id="SM00667">
    <property type="entry name" value="LisH"/>
    <property type="match status" value="1"/>
</dbReference>
<dbReference type="PROSITE" id="PS00678">
    <property type="entry name" value="WD_REPEATS_1"/>
    <property type="match status" value="3"/>
</dbReference>
<evidence type="ECO:0000256" key="2">
    <source>
        <dbReference type="ARBA" id="ARBA00022574"/>
    </source>
</evidence>
<feature type="compositionally biased region" description="Polar residues" evidence="8">
    <location>
        <begin position="167"/>
        <end position="180"/>
    </location>
</feature>
<dbReference type="FunFam" id="1.20.960.30:FF:000001">
    <property type="entry name" value="F-box-like/WD repeat-containing protein TBL1XR1"/>
    <property type="match status" value="1"/>
</dbReference>
<evidence type="ECO:0000256" key="6">
    <source>
        <dbReference type="ARBA" id="ARBA00023242"/>
    </source>
</evidence>
<comment type="caution">
    <text evidence="10">The sequence shown here is derived from an EMBL/GenBank/DDBJ whole genome shotgun (WGS) entry which is preliminary data.</text>
</comment>
<dbReference type="SUPFAM" id="SSF50978">
    <property type="entry name" value="WD40 repeat-like"/>
    <property type="match status" value="1"/>
</dbReference>
<dbReference type="PANTHER" id="PTHR22846:SF2">
    <property type="entry name" value="F-BOX-LIKE_WD REPEAT-CONTAINING PROTEIN EBI"/>
    <property type="match status" value="1"/>
</dbReference>